<name>A0A166RB92_9AGAM</name>
<gene>
    <name evidence="1" type="ORF">FIBSPDRAFT_274675</name>
</gene>
<sequence length="183" mass="19677">MSIKAIFKTLKKRFGKKERAGPSGPFLLNVMMIPEVRRETELALELRGRSAASMMVDAECAQLREMLGRKVDMVGRKSSEVAQSISIKSVVAPSDDASSLAGIIDANDKDAKGPISLSTGLKASRDRDAPAERDVLCLMNFGHSSNRSAVTDAKSAVAVMSRRLKDDVKIAAHSEKAVLAMMG</sequence>
<evidence type="ECO:0000313" key="1">
    <source>
        <dbReference type="EMBL" id="KZP28097.1"/>
    </source>
</evidence>
<reference evidence="1" key="1">
    <citation type="journal article" date="2016" name="Mol. Biol. Evol.">
        <title>Comparative Genomics of Early-Diverging Mushroom-Forming Fungi Provides Insights into the Origins of Lignocellulose Decay Capabilities.</title>
        <authorList>
            <person name="Nagy L.G."/>
            <person name="Riley R."/>
            <person name="Tritt A."/>
            <person name="Adam C."/>
            <person name="Daum C."/>
            <person name="Floudas D."/>
            <person name="Sun H."/>
            <person name="Yadav J.S."/>
            <person name="Pangilinan J."/>
            <person name="Larsson K.H."/>
            <person name="Matsuura K."/>
            <person name="Barry K."/>
            <person name="Labutti K."/>
            <person name="Kuo R."/>
            <person name="Ohm R.A."/>
            <person name="Bhattacharya S.S."/>
            <person name="Shirouzu T."/>
            <person name="Yoshinaga Y."/>
            <person name="Martin F.M."/>
            <person name="Grigoriev I.V."/>
            <person name="Hibbett D.S."/>
        </authorList>
    </citation>
    <scope>NUCLEOTIDE SEQUENCE [LARGE SCALE GENOMIC DNA]</scope>
    <source>
        <strain evidence="1">CBS 109695</strain>
    </source>
</reference>
<proteinExistence type="predicted"/>
<protein>
    <submittedName>
        <fullName evidence="1">Uncharacterized protein</fullName>
    </submittedName>
</protein>
<accession>A0A166RB92</accession>
<dbReference type="AlphaFoldDB" id="A0A166RB92"/>
<organism evidence="1">
    <name type="scientific">Athelia psychrophila</name>
    <dbReference type="NCBI Taxonomy" id="1759441"/>
    <lineage>
        <taxon>Eukaryota</taxon>
        <taxon>Fungi</taxon>
        <taxon>Dikarya</taxon>
        <taxon>Basidiomycota</taxon>
        <taxon>Agaricomycotina</taxon>
        <taxon>Agaricomycetes</taxon>
        <taxon>Agaricomycetidae</taxon>
        <taxon>Atheliales</taxon>
        <taxon>Atheliaceae</taxon>
        <taxon>Athelia</taxon>
    </lineage>
</organism>
<dbReference type="EMBL" id="KV417505">
    <property type="protein sequence ID" value="KZP28097.1"/>
    <property type="molecule type" value="Genomic_DNA"/>
</dbReference>